<evidence type="ECO:0000256" key="4">
    <source>
        <dbReference type="ARBA" id="ARBA00023027"/>
    </source>
</evidence>
<dbReference type="Pfam" id="PF01256">
    <property type="entry name" value="Carb_kinase"/>
    <property type="match status" value="1"/>
</dbReference>
<comment type="catalytic activity">
    <reaction evidence="6">
        <text>(6S)-NADPHX + ADP = AMP + phosphate + NADPH + H(+)</text>
        <dbReference type="Rhea" id="RHEA:32235"/>
        <dbReference type="ChEBI" id="CHEBI:15378"/>
        <dbReference type="ChEBI" id="CHEBI:43474"/>
        <dbReference type="ChEBI" id="CHEBI:57783"/>
        <dbReference type="ChEBI" id="CHEBI:64076"/>
        <dbReference type="ChEBI" id="CHEBI:456215"/>
        <dbReference type="ChEBI" id="CHEBI:456216"/>
        <dbReference type="EC" id="4.2.1.136"/>
    </reaction>
</comment>
<comment type="subunit">
    <text evidence="6">Homotetramer.</text>
</comment>
<dbReference type="InterPro" id="IPR000631">
    <property type="entry name" value="CARKD"/>
</dbReference>
<dbReference type="Gene3D" id="3.40.1190.20">
    <property type="match status" value="1"/>
</dbReference>
<dbReference type="Proteomes" id="UP001184150">
    <property type="component" value="Unassembled WGS sequence"/>
</dbReference>
<protein>
    <recommendedName>
        <fullName evidence="6">ADP-dependent (S)-NAD(P)H-hydrate dehydratase</fullName>
        <ecNumber evidence="6">4.2.1.136</ecNumber>
    </recommendedName>
    <alternativeName>
        <fullName evidence="6">ADP-dependent NAD(P)HX dehydratase</fullName>
    </alternativeName>
</protein>
<comment type="caution">
    <text evidence="8">The sequence shown here is derived from an EMBL/GenBank/DDBJ whole genome shotgun (WGS) entry which is preliminary data.</text>
</comment>
<organism evidence="8 9">
    <name type="scientific">Novosphingobium capsulatum</name>
    <dbReference type="NCBI Taxonomy" id="13688"/>
    <lineage>
        <taxon>Bacteria</taxon>
        <taxon>Pseudomonadati</taxon>
        <taxon>Pseudomonadota</taxon>
        <taxon>Alphaproteobacteria</taxon>
        <taxon>Sphingomonadales</taxon>
        <taxon>Sphingomonadaceae</taxon>
        <taxon>Novosphingobium</taxon>
    </lineage>
</organism>
<evidence type="ECO:0000259" key="7">
    <source>
        <dbReference type="PROSITE" id="PS51383"/>
    </source>
</evidence>
<dbReference type="RefSeq" id="WP_309804719.1">
    <property type="nucleotide sequence ID" value="NZ_JAVDRD010000002.1"/>
</dbReference>
<comment type="similarity">
    <text evidence="6">Belongs to the NnrD/CARKD family.</text>
</comment>
<reference evidence="8 9" key="1">
    <citation type="submission" date="2023-07" db="EMBL/GenBank/DDBJ databases">
        <title>Sorghum-associated microbial communities from plants grown in Nebraska, USA.</title>
        <authorList>
            <person name="Schachtman D."/>
        </authorList>
    </citation>
    <scope>NUCLEOTIDE SEQUENCE [LARGE SCALE GENOMIC DNA]</scope>
    <source>
        <strain evidence="8 9">DS1027</strain>
    </source>
</reference>
<feature type="binding site" evidence="6">
    <location>
        <position position="238"/>
    </location>
    <ligand>
        <name>AMP</name>
        <dbReference type="ChEBI" id="CHEBI:456215"/>
    </ligand>
</feature>
<dbReference type="HAMAP" id="MF_01965">
    <property type="entry name" value="NADHX_dehydratase"/>
    <property type="match status" value="1"/>
</dbReference>
<comment type="cofactor">
    <cofactor evidence="6">
        <name>Mg(2+)</name>
        <dbReference type="ChEBI" id="CHEBI:18420"/>
    </cofactor>
</comment>
<evidence type="ECO:0000256" key="5">
    <source>
        <dbReference type="ARBA" id="ARBA00023239"/>
    </source>
</evidence>
<evidence type="ECO:0000313" key="9">
    <source>
        <dbReference type="Proteomes" id="UP001184150"/>
    </source>
</evidence>
<evidence type="ECO:0000313" key="8">
    <source>
        <dbReference type="EMBL" id="MDR6510471.1"/>
    </source>
</evidence>
<feature type="binding site" evidence="6">
    <location>
        <begin position="209"/>
        <end position="213"/>
    </location>
    <ligand>
        <name>AMP</name>
        <dbReference type="ChEBI" id="CHEBI:456215"/>
    </ligand>
</feature>
<comment type="catalytic activity">
    <reaction evidence="6">
        <text>(6S)-NADHX + ADP = AMP + phosphate + NADH + H(+)</text>
        <dbReference type="Rhea" id="RHEA:32223"/>
        <dbReference type="ChEBI" id="CHEBI:15378"/>
        <dbReference type="ChEBI" id="CHEBI:43474"/>
        <dbReference type="ChEBI" id="CHEBI:57945"/>
        <dbReference type="ChEBI" id="CHEBI:64074"/>
        <dbReference type="ChEBI" id="CHEBI:456215"/>
        <dbReference type="ChEBI" id="CHEBI:456216"/>
        <dbReference type="EC" id="4.2.1.136"/>
    </reaction>
</comment>
<dbReference type="PANTHER" id="PTHR12592:SF0">
    <property type="entry name" value="ATP-DEPENDENT (S)-NAD(P)H-HYDRATE DEHYDRATASE"/>
    <property type="match status" value="1"/>
</dbReference>
<name>A0ABU1MKB4_9SPHN</name>
<dbReference type="CDD" id="cd01171">
    <property type="entry name" value="YXKO-related"/>
    <property type="match status" value="1"/>
</dbReference>
<dbReference type="PROSITE" id="PS01050">
    <property type="entry name" value="YJEF_C_2"/>
    <property type="match status" value="1"/>
</dbReference>
<evidence type="ECO:0000256" key="1">
    <source>
        <dbReference type="ARBA" id="ARBA00022741"/>
    </source>
</evidence>
<evidence type="ECO:0000256" key="3">
    <source>
        <dbReference type="ARBA" id="ARBA00022857"/>
    </source>
</evidence>
<keyword evidence="1 6" id="KW-0547">Nucleotide-binding</keyword>
<feature type="domain" description="YjeF C-terminal" evidence="7">
    <location>
        <begin position="14"/>
        <end position="298"/>
    </location>
</feature>
<keyword evidence="4 6" id="KW-0520">NAD</keyword>
<dbReference type="NCBIfam" id="TIGR00196">
    <property type="entry name" value="yjeF_cterm"/>
    <property type="match status" value="1"/>
</dbReference>
<keyword evidence="2 6" id="KW-0067">ATP-binding</keyword>
<accession>A0ABU1MKB4</accession>
<dbReference type="InterPro" id="IPR029056">
    <property type="entry name" value="Ribokinase-like"/>
</dbReference>
<dbReference type="InterPro" id="IPR017953">
    <property type="entry name" value="Carbohydrate_kinase_pred_CS"/>
</dbReference>
<dbReference type="EC" id="4.2.1.136" evidence="6"/>
<comment type="caution">
    <text evidence="6">Lacks conserved residue(s) required for the propagation of feature annotation.</text>
</comment>
<dbReference type="SUPFAM" id="SSF53613">
    <property type="entry name" value="Ribokinase-like"/>
    <property type="match status" value="1"/>
</dbReference>
<evidence type="ECO:0000256" key="2">
    <source>
        <dbReference type="ARBA" id="ARBA00022840"/>
    </source>
</evidence>
<evidence type="ECO:0000256" key="6">
    <source>
        <dbReference type="HAMAP-Rule" id="MF_01965"/>
    </source>
</evidence>
<proteinExistence type="inferred from homology"/>
<comment type="function">
    <text evidence="6">Catalyzes the dehydration of the S-form of NAD(P)HX at the expense of ADP, which is converted to AMP. Together with NAD(P)HX epimerase, which catalyzes the epimerization of the S- and R-forms, the enzyme allows the repair of both epimers of NAD(P)HX, a damaged form of NAD(P)H that is a result of enzymatic or heat-dependent hydration.</text>
</comment>
<gene>
    <name evidence="6" type="primary">nnrD</name>
    <name evidence="8" type="ORF">J2792_001331</name>
</gene>
<feature type="binding site" evidence="6">
    <location>
        <position position="239"/>
    </location>
    <ligand>
        <name>(6S)-NADPHX</name>
        <dbReference type="ChEBI" id="CHEBI:64076"/>
    </ligand>
</feature>
<sequence length="315" mass="31889">MADARDATPQRIDLDLLAQRPLPEIAQAADKNSRGRVCVLGGSAQVPGGVALTAEAALRAGAGKVRIGTIAPAAVTVGCLVPEAAVLALPISPAGEIATTVALLEEAVRAADAVVVGPAMSCGEHGAILARQTLALVTALQGIVLDAAALLCLECHREHLAATPGHVVLTPHIGEMAAMLACKASVIEADRPGAVRHAAKRFNAVAVLKGPTTFIATPKGHLFAYNGGSAGLATGGSGDVLAGIIGALLARGATGLDAALWGAWVHGEAGRRCSAAVGPIGYLARELLGFIPRLLHSAQQLLAPDRREASRSHTR</sequence>
<keyword evidence="5 6" id="KW-0456">Lyase</keyword>
<dbReference type="EMBL" id="JAVDRD010000002">
    <property type="protein sequence ID" value="MDR6510471.1"/>
    <property type="molecule type" value="Genomic_DNA"/>
</dbReference>
<keyword evidence="3 6" id="KW-0521">NADP</keyword>
<dbReference type="PANTHER" id="PTHR12592">
    <property type="entry name" value="ATP-DEPENDENT (S)-NAD(P)H-HYDRATE DEHYDRATASE FAMILY MEMBER"/>
    <property type="match status" value="1"/>
</dbReference>
<dbReference type="PROSITE" id="PS51383">
    <property type="entry name" value="YJEF_C_3"/>
    <property type="match status" value="1"/>
</dbReference>
<feature type="binding site" evidence="6">
    <location>
        <position position="172"/>
    </location>
    <ligand>
        <name>(6S)-NADPHX</name>
        <dbReference type="ChEBI" id="CHEBI:64076"/>
    </ligand>
</feature>
<keyword evidence="9" id="KW-1185">Reference proteome</keyword>